<reference evidence="16" key="1">
    <citation type="journal article" date="2014" name="PLoS ONE">
        <title>Phylogeny of c4-photosynthesis enzymes based on algal transcriptomic and genomic data supports an archaeal/proteobacterial origin and multiple duplication for most c4-related genes.</title>
        <authorList>
            <person name="Chi S."/>
            <person name="Wu S."/>
            <person name="Yu J."/>
            <person name="Wang X."/>
            <person name="Tang X."/>
            <person name="Liu T."/>
        </authorList>
    </citation>
    <scope>NUCLEOTIDE SEQUENCE</scope>
    <source>
        <strain evidence="16">BWVJ-2004827</strain>
    </source>
</reference>
<proteinExistence type="evidence at transcript level"/>
<dbReference type="NCBIfam" id="TIGR01064">
    <property type="entry name" value="pyruv_kin"/>
    <property type="match status" value="1"/>
</dbReference>
<keyword evidence="5 13" id="KW-0808">Transferase</keyword>
<dbReference type="GO" id="GO:0016301">
    <property type="term" value="F:kinase activity"/>
    <property type="evidence" value="ECO:0007669"/>
    <property type="project" value="UniProtKB-KW"/>
</dbReference>
<dbReference type="Pfam" id="PF02887">
    <property type="entry name" value="PK_C"/>
    <property type="match status" value="1"/>
</dbReference>
<accession>A0A097IU58</accession>
<dbReference type="InterPro" id="IPR015793">
    <property type="entry name" value="Pyrv_Knase_brl"/>
</dbReference>
<dbReference type="InterPro" id="IPR015806">
    <property type="entry name" value="Pyrv_Knase_insert_dom_sf"/>
</dbReference>
<sequence length="555" mass="60908">MYAFAPPAVLRGTDLTLKKSSLNCCLARAPVRAVADRPTQRRANVAATARNGAATSTTGFAAVDDEVMDDRFWDLTVGRQSKIVCTIGPKTCDIDSIEMLAETGMDIVRLNMSHGTHEWHRGVIERVREVNGKGRFNLGLLLDTKGPEVRSGDLKAPIKVKRGQTFVWTVRKDFENFDEFTVDVSYDDFVNDVKVGDTLLVDGGMCSFLCTEITDTDVVSECIDGGTLTSRRHLNVRGKSASLPAITAKDWEDIKFGMEMNVDFYALSFVKHEDDVGTLKAYLREHDCQALVLSKIESADAVKRLRPILEVSDGAMVARGDLGAEIPIEDVPLFQDEIVNINRALRKPTIVATHMLESMITYPTPTRAEVADITEAVRQGADATMLSGETANGAYPYKALGVMATVAESVVSQDSALSESDLFSPISQQREMEGQDARLNLAYGASTMASRLNVAAIVVFTRVGTYAKLVSSTRPRCPVIAFTPDEDLVRRMTLFWGVKPFHLSFSEDPEETIEKAVNLMLEKGLTSTGDTLVMTSDMLVKNSDTVNTIQVRTVH</sequence>
<dbReference type="NCBIfam" id="NF004491">
    <property type="entry name" value="PRK05826.1"/>
    <property type="match status" value="1"/>
</dbReference>
<dbReference type="Pfam" id="PF00224">
    <property type="entry name" value="PK"/>
    <property type="match status" value="1"/>
</dbReference>
<dbReference type="InterPro" id="IPR036918">
    <property type="entry name" value="Pyrv_Knase_C_sf"/>
</dbReference>
<name>A0A097IU58_9FLOR</name>
<keyword evidence="10 13" id="KW-0460">Magnesium</keyword>
<keyword evidence="6" id="KW-0479">Metal-binding</keyword>
<dbReference type="InterPro" id="IPR011037">
    <property type="entry name" value="Pyrv_Knase-like_insert_dom_sf"/>
</dbReference>
<dbReference type="Gene3D" id="2.40.33.10">
    <property type="entry name" value="PK beta-barrel domain-like"/>
    <property type="match status" value="1"/>
</dbReference>
<protein>
    <recommendedName>
        <fullName evidence="4 13">Pyruvate kinase</fullName>
        <ecNumber evidence="4 13">2.7.1.40</ecNumber>
    </recommendedName>
</protein>
<dbReference type="InterPro" id="IPR018209">
    <property type="entry name" value="Pyrv_Knase_AS"/>
</dbReference>
<dbReference type="Gene3D" id="3.40.1380.20">
    <property type="entry name" value="Pyruvate kinase, C-terminal domain"/>
    <property type="match status" value="1"/>
</dbReference>
<dbReference type="PRINTS" id="PR01050">
    <property type="entry name" value="PYRUVTKNASE"/>
</dbReference>
<comment type="cofactor">
    <cofactor evidence="1">
        <name>K(+)</name>
        <dbReference type="ChEBI" id="CHEBI:29103"/>
    </cofactor>
</comment>
<dbReference type="Gene3D" id="3.20.20.60">
    <property type="entry name" value="Phosphoenolpyruvate-binding domains"/>
    <property type="match status" value="1"/>
</dbReference>
<feature type="domain" description="Pyruvate kinase C-terminal" evidence="15">
    <location>
        <begin position="441"/>
        <end position="551"/>
    </location>
</feature>
<dbReference type="UniPathway" id="UPA00109">
    <property type="reaction ID" value="UER00188"/>
</dbReference>
<dbReference type="InterPro" id="IPR001697">
    <property type="entry name" value="Pyr_Knase"/>
</dbReference>
<evidence type="ECO:0000256" key="10">
    <source>
        <dbReference type="ARBA" id="ARBA00022842"/>
    </source>
</evidence>
<dbReference type="EC" id="2.7.1.40" evidence="4 13"/>
<keyword evidence="7" id="KW-0547">Nucleotide-binding</keyword>
<dbReference type="InterPro" id="IPR040442">
    <property type="entry name" value="Pyrv_kinase-like_dom_sf"/>
</dbReference>
<evidence type="ECO:0000313" key="16">
    <source>
        <dbReference type="EMBL" id="AIT70016.1"/>
    </source>
</evidence>
<evidence type="ECO:0000256" key="4">
    <source>
        <dbReference type="ARBA" id="ARBA00012142"/>
    </source>
</evidence>
<dbReference type="SUPFAM" id="SSF51621">
    <property type="entry name" value="Phosphoenolpyruvate/pyruvate domain"/>
    <property type="match status" value="1"/>
</dbReference>
<keyword evidence="8 13" id="KW-0418">Kinase</keyword>
<evidence type="ECO:0000256" key="5">
    <source>
        <dbReference type="ARBA" id="ARBA00022679"/>
    </source>
</evidence>
<organism evidence="16">
    <name type="scientific">Betaphycus philippinensis</name>
    <dbReference type="NCBI Taxonomy" id="88415"/>
    <lineage>
        <taxon>Eukaryota</taxon>
        <taxon>Rhodophyta</taxon>
        <taxon>Florideophyceae</taxon>
        <taxon>Rhodymeniophycidae</taxon>
        <taxon>Gigartinales</taxon>
        <taxon>Solieriaceae</taxon>
        <taxon>Betaphycus</taxon>
    </lineage>
</organism>
<evidence type="ECO:0000259" key="14">
    <source>
        <dbReference type="Pfam" id="PF00224"/>
    </source>
</evidence>
<comment type="similarity">
    <text evidence="3 13">Belongs to the pyruvate kinase family.</text>
</comment>
<evidence type="ECO:0000256" key="11">
    <source>
        <dbReference type="ARBA" id="ARBA00023152"/>
    </source>
</evidence>
<keyword evidence="11 13" id="KW-0324">Glycolysis</keyword>
<feature type="domain" description="Pyruvate kinase barrel" evidence="14">
    <location>
        <begin position="79"/>
        <end position="399"/>
    </location>
</feature>
<comment type="catalytic activity">
    <reaction evidence="13">
        <text>pyruvate + ATP = phosphoenolpyruvate + ADP + H(+)</text>
        <dbReference type="Rhea" id="RHEA:18157"/>
        <dbReference type="ChEBI" id="CHEBI:15361"/>
        <dbReference type="ChEBI" id="CHEBI:15378"/>
        <dbReference type="ChEBI" id="CHEBI:30616"/>
        <dbReference type="ChEBI" id="CHEBI:58702"/>
        <dbReference type="ChEBI" id="CHEBI:456216"/>
        <dbReference type="EC" id="2.7.1.40"/>
    </reaction>
</comment>
<evidence type="ECO:0000256" key="12">
    <source>
        <dbReference type="ARBA" id="ARBA00023317"/>
    </source>
</evidence>
<dbReference type="SUPFAM" id="SSF50800">
    <property type="entry name" value="PK beta-barrel domain-like"/>
    <property type="match status" value="1"/>
</dbReference>
<keyword evidence="9" id="KW-0067">ATP-binding</keyword>
<dbReference type="GO" id="GO:0030955">
    <property type="term" value="F:potassium ion binding"/>
    <property type="evidence" value="ECO:0007669"/>
    <property type="project" value="InterPro"/>
</dbReference>
<evidence type="ECO:0000256" key="3">
    <source>
        <dbReference type="ARBA" id="ARBA00008663"/>
    </source>
</evidence>
<dbReference type="GO" id="GO:0004743">
    <property type="term" value="F:pyruvate kinase activity"/>
    <property type="evidence" value="ECO:0007669"/>
    <property type="project" value="UniProtKB-EC"/>
</dbReference>
<evidence type="ECO:0000256" key="13">
    <source>
        <dbReference type="RuleBase" id="RU000504"/>
    </source>
</evidence>
<dbReference type="SUPFAM" id="SSF52935">
    <property type="entry name" value="PK C-terminal domain-like"/>
    <property type="match status" value="1"/>
</dbReference>
<evidence type="ECO:0000256" key="6">
    <source>
        <dbReference type="ARBA" id="ARBA00022723"/>
    </source>
</evidence>
<evidence type="ECO:0000256" key="8">
    <source>
        <dbReference type="ARBA" id="ARBA00022777"/>
    </source>
</evidence>
<evidence type="ECO:0000256" key="9">
    <source>
        <dbReference type="ARBA" id="ARBA00022840"/>
    </source>
</evidence>
<evidence type="ECO:0000256" key="7">
    <source>
        <dbReference type="ARBA" id="ARBA00022741"/>
    </source>
</evidence>
<evidence type="ECO:0000256" key="2">
    <source>
        <dbReference type="ARBA" id="ARBA00004997"/>
    </source>
</evidence>
<dbReference type="GO" id="GO:0000287">
    <property type="term" value="F:magnesium ion binding"/>
    <property type="evidence" value="ECO:0007669"/>
    <property type="project" value="InterPro"/>
</dbReference>
<gene>
    <name evidence="16" type="primary">pk</name>
</gene>
<dbReference type="EMBL" id="KM113648">
    <property type="protein sequence ID" value="AIT70016.1"/>
    <property type="molecule type" value="mRNA"/>
</dbReference>
<dbReference type="InterPro" id="IPR015795">
    <property type="entry name" value="Pyrv_Knase_C"/>
</dbReference>
<dbReference type="PROSITE" id="PS00110">
    <property type="entry name" value="PYRUVATE_KINASE"/>
    <property type="match status" value="1"/>
</dbReference>
<dbReference type="PANTHER" id="PTHR11817">
    <property type="entry name" value="PYRUVATE KINASE"/>
    <property type="match status" value="1"/>
</dbReference>
<evidence type="ECO:0000259" key="15">
    <source>
        <dbReference type="Pfam" id="PF02887"/>
    </source>
</evidence>
<dbReference type="GO" id="GO:0005524">
    <property type="term" value="F:ATP binding"/>
    <property type="evidence" value="ECO:0007669"/>
    <property type="project" value="UniProtKB-KW"/>
</dbReference>
<keyword evidence="12 16" id="KW-0670">Pyruvate</keyword>
<evidence type="ECO:0000256" key="1">
    <source>
        <dbReference type="ARBA" id="ARBA00001958"/>
    </source>
</evidence>
<dbReference type="InterPro" id="IPR015813">
    <property type="entry name" value="Pyrv/PenolPyrv_kinase-like_dom"/>
</dbReference>
<comment type="pathway">
    <text evidence="2 13">Carbohydrate degradation; glycolysis; pyruvate from D-glyceraldehyde 3-phosphate: step 5/5.</text>
</comment>
<dbReference type="AlphaFoldDB" id="A0A097IU58"/>